<dbReference type="InterPro" id="IPR050109">
    <property type="entry name" value="HTH-type_TetR-like_transc_reg"/>
</dbReference>
<dbReference type="GO" id="GO:0000976">
    <property type="term" value="F:transcription cis-regulatory region binding"/>
    <property type="evidence" value="ECO:0007669"/>
    <property type="project" value="TreeGrafter"/>
</dbReference>
<evidence type="ECO:0000256" key="1">
    <source>
        <dbReference type="ARBA" id="ARBA00023015"/>
    </source>
</evidence>
<keyword evidence="1" id="KW-0805">Transcription regulation</keyword>
<evidence type="ECO:0000256" key="4">
    <source>
        <dbReference type="PROSITE-ProRule" id="PRU00335"/>
    </source>
</evidence>
<dbReference type="EMBL" id="JACOSL010000003">
    <property type="protein sequence ID" value="MBI1755584.1"/>
    <property type="molecule type" value="Genomic_DNA"/>
</dbReference>
<protein>
    <submittedName>
        <fullName evidence="6">TetR/AcrR family transcriptional regulator</fullName>
    </submittedName>
</protein>
<organism evidence="6 7">
    <name type="scientific">Fimbriimonas ginsengisoli</name>
    <dbReference type="NCBI Taxonomy" id="1005039"/>
    <lineage>
        <taxon>Bacteria</taxon>
        <taxon>Bacillati</taxon>
        <taxon>Armatimonadota</taxon>
        <taxon>Fimbriimonadia</taxon>
        <taxon>Fimbriimonadales</taxon>
        <taxon>Fimbriimonadaceae</taxon>
        <taxon>Fimbriimonas</taxon>
    </lineage>
</organism>
<dbReference type="PANTHER" id="PTHR30055">
    <property type="entry name" value="HTH-TYPE TRANSCRIPTIONAL REGULATOR RUTR"/>
    <property type="match status" value="1"/>
</dbReference>
<keyword evidence="3" id="KW-0804">Transcription</keyword>
<evidence type="ECO:0000259" key="5">
    <source>
        <dbReference type="PROSITE" id="PS50977"/>
    </source>
</evidence>
<feature type="DNA-binding region" description="H-T-H motif" evidence="4">
    <location>
        <begin position="27"/>
        <end position="46"/>
    </location>
</feature>
<dbReference type="GO" id="GO:0003700">
    <property type="term" value="F:DNA-binding transcription factor activity"/>
    <property type="evidence" value="ECO:0007669"/>
    <property type="project" value="TreeGrafter"/>
</dbReference>
<proteinExistence type="predicted"/>
<dbReference type="PROSITE" id="PS50977">
    <property type="entry name" value="HTH_TETR_2"/>
    <property type="match status" value="1"/>
</dbReference>
<dbReference type="Pfam" id="PF00440">
    <property type="entry name" value="TetR_N"/>
    <property type="match status" value="1"/>
</dbReference>
<dbReference type="PRINTS" id="PR00455">
    <property type="entry name" value="HTHTETR"/>
</dbReference>
<dbReference type="Proteomes" id="UP000727962">
    <property type="component" value="Unassembled WGS sequence"/>
</dbReference>
<dbReference type="SUPFAM" id="SSF46689">
    <property type="entry name" value="Homeodomain-like"/>
    <property type="match status" value="1"/>
</dbReference>
<feature type="domain" description="HTH tetR-type" evidence="5">
    <location>
        <begin position="4"/>
        <end position="64"/>
    </location>
</feature>
<dbReference type="PANTHER" id="PTHR30055:SF234">
    <property type="entry name" value="HTH-TYPE TRANSCRIPTIONAL REGULATOR BETI"/>
    <property type="match status" value="1"/>
</dbReference>
<evidence type="ECO:0000313" key="6">
    <source>
        <dbReference type="EMBL" id="MBI1755584.1"/>
    </source>
</evidence>
<keyword evidence="2 4" id="KW-0238">DNA-binding</keyword>
<sequence>MARVGGKERLLESAQAEFAESSYDRVGVAQVLARAGVQAPTLYHHFGDKEGLYLSWATTKLEGLEASLAPAANPALGLQAALELYSSALLANLDFDLRQVMKDGAALARQESREQAHAAYLQSAYGPLYSVLVKAMTRGDLQPGPVALLAETFLAGLLALARQNKRTPEVGAWWSRTFLAGALKHN</sequence>
<dbReference type="InterPro" id="IPR009057">
    <property type="entry name" value="Homeodomain-like_sf"/>
</dbReference>
<comment type="caution">
    <text evidence="6">The sequence shown here is derived from an EMBL/GenBank/DDBJ whole genome shotgun (WGS) entry which is preliminary data.</text>
</comment>
<evidence type="ECO:0000256" key="3">
    <source>
        <dbReference type="ARBA" id="ARBA00023163"/>
    </source>
</evidence>
<dbReference type="InterPro" id="IPR001647">
    <property type="entry name" value="HTH_TetR"/>
</dbReference>
<accession>A0A931LQQ8</accession>
<evidence type="ECO:0000313" key="7">
    <source>
        <dbReference type="Proteomes" id="UP000727962"/>
    </source>
</evidence>
<dbReference type="AlphaFoldDB" id="A0A931LQQ8"/>
<gene>
    <name evidence="6" type="ORF">HYR64_00565</name>
</gene>
<dbReference type="Gene3D" id="1.10.357.10">
    <property type="entry name" value="Tetracycline Repressor, domain 2"/>
    <property type="match status" value="1"/>
</dbReference>
<reference evidence="6" key="1">
    <citation type="submission" date="2020-07" db="EMBL/GenBank/DDBJ databases">
        <title>Huge and variable diversity of episymbiotic CPR bacteria and DPANN archaea in groundwater ecosystems.</title>
        <authorList>
            <person name="He C.Y."/>
            <person name="Keren R."/>
            <person name="Whittaker M."/>
            <person name="Farag I.F."/>
            <person name="Doudna J."/>
            <person name="Cate J.H.D."/>
            <person name="Banfield J.F."/>
        </authorList>
    </citation>
    <scope>NUCLEOTIDE SEQUENCE</scope>
    <source>
        <strain evidence="6">NC_groundwater_17_Pr7_B-0.1um_64_12</strain>
    </source>
</reference>
<evidence type="ECO:0000256" key="2">
    <source>
        <dbReference type="ARBA" id="ARBA00023125"/>
    </source>
</evidence>
<name>A0A931LQQ8_FIMGI</name>